<keyword evidence="2" id="KW-1133">Transmembrane helix</keyword>
<comment type="caution">
    <text evidence="3">The sequence shown here is derived from an EMBL/GenBank/DDBJ whole genome shotgun (WGS) entry which is preliminary data.</text>
</comment>
<protein>
    <submittedName>
        <fullName evidence="3">Uncharacterized protein</fullName>
    </submittedName>
</protein>
<feature type="compositionally biased region" description="Basic and acidic residues" evidence="1">
    <location>
        <begin position="66"/>
        <end position="78"/>
    </location>
</feature>
<feature type="transmembrane region" description="Helical" evidence="2">
    <location>
        <begin position="21"/>
        <end position="44"/>
    </location>
</feature>
<organism evidence="3 4">
    <name type="scientific">Digitaria exilis</name>
    <dbReference type="NCBI Taxonomy" id="1010633"/>
    <lineage>
        <taxon>Eukaryota</taxon>
        <taxon>Viridiplantae</taxon>
        <taxon>Streptophyta</taxon>
        <taxon>Embryophyta</taxon>
        <taxon>Tracheophyta</taxon>
        <taxon>Spermatophyta</taxon>
        <taxon>Magnoliopsida</taxon>
        <taxon>Liliopsida</taxon>
        <taxon>Poales</taxon>
        <taxon>Poaceae</taxon>
        <taxon>PACMAD clade</taxon>
        <taxon>Panicoideae</taxon>
        <taxon>Panicodae</taxon>
        <taxon>Paniceae</taxon>
        <taxon>Anthephorinae</taxon>
        <taxon>Digitaria</taxon>
    </lineage>
</organism>
<name>A0A835F0V8_9POAL</name>
<gene>
    <name evidence="3" type="ORF">HU200_020934</name>
</gene>
<keyword evidence="2" id="KW-0812">Transmembrane</keyword>
<reference evidence="3" key="1">
    <citation type="submission" date="2020-07" db="EMBL/GenBank/DDBJ databases">
        <title>Genome sequence and genetic diversity analysis of an under-domesticated orphan crop, white fonio (Digitaria exilis).</title>
        <authorList>
            <person name="Bennetzen J.L."/>
            <person name="Chen S."/>
            <person name="Ma X."/>
            <person name="Wang X."/>
            <person name="Yssel A.E.J."/>
            <person name="Chaluvadi S.R."/>
            <person name="Johnson M."/>
            <person name="Gangashetty P."/>
            <person name="Hamidou F."/>
            <person name="Sanogo M.D."/>
            <person name="Zwaenepoel A."/>
            <person name="Wallace J."/>
            <person name="Van De Peer Y."/>
            <person name="Van Deynze A."/>
        </authorList>
    </citation>
    <scope>NUCLEOTIDE SEQUENCE</scope>
    <source>
        <tissue evidence="3">Leaves</tissue>
    </source>
</reference>
<evidence type="ECO:0000256" key="1">
    <source>
        <dbReference type="SAM" id="MobiDB-lite"/>
    </source>
</evidence>
<dbReference type="OrthoDB" id="687884at2759"/>
<dbReference type="EMBL" id="JACEFO010001661">
    <property type="protein sequence ID" value="KAF8724661.1"/>
    <property type="molecule type" value="Genomic_DNA"/>
</dbReference>
<accession>A0A835F0V8</accession>
<sequence>MKNRSTERRGEMKQQRSWCSFLNYKLLPVLMSVVVLSMMLLGFLTGENSMGQRGQGGHPPAPVAGDSHHQSSISRDHGMQPLSPDRS</sequence>
<keyword evidence="4" id="KW-1185">Reference proteome</keyword>
<dbReference type="AlphaFoldDB" id="A0A835F0V8"/>
<evidence type="ECO:0000313" key="4">
    <source>
        <dbReference type="Proteomes" id="UP000636709"/>
    </source>
</evidence>
<keyword evidence="2" id="KW-0472">Membrane</keyword>
<proteinExistence type="predicted"/>
<dbReference type="Proteomes" id="UP000636709">
    <property type="component" value="Unassembled WGS sequence"/>
</dbReference>
<evidence type="ECO:0000313" key="3">
    <source>
        <dbReference type="EMBL" id="KAF8724661.1"/>
    </source>
</evidence>
<evidence type="ECO:0000256" key="2">
    <source>
        <dbReference type="SAM" id="Phobius"/>
    </source>
</evidence>
<feature type="region of interest" description="Disordered" evidence="1">
    <location>
        <begin position="47"/>
        <end position="87"/>
    </location>
</feature>